<feature type="transmembrane region" description="Helical" evidence="6">
    <location>
        <begin position="115"/>
        <end position="134"/>
    </location>
</feature>
<feature type="transmembrane region" description="Helical" evidence="6">
    <location>
        <begin position="37"/>
        <end position="54"/>
    </location>
</feature>
<evidence type="ECO:0000256" key="4">
    <source>
        <dbReference type="ARBA" id="ARBA00022989"/>
    </source>
</evidence>
<organism evidence="7 8">
    <name type="scientific">Paenibacillus lutimineralis</name>
    <dbReference type="NCBI Taxonomy" id="2707005"/>
    <lineage>
        <taxon>Bacteria</taxon>
        <taxon>Bacillati</taxon>
        <taxon>Bacillota</taxon>
        <taxon>Bacilli</taxon>
        <taxon>Bacillales</taxon>
        <taxon>Paenibacillaceae</taxon>
        <taxon>Paenibacillus</taxon>
    </lineage>
</organism>
<feature type="transmembrane region" description="Helical" evidence="6">
    <location>
        <begin position="311"/>
        <end position="336"/>
    </location>
</feature>
<keyword evidence="4 6" id="KW-1133">Transmembrane helix</keyword>
<gene>
    <name evidence="7" type="ORF">EI981_01965</name>
</gene>
<accession>A0A3Q9I5Y0</accession>
<keyword evidence="2" id="KW-0813">Transport</keyword>
<dbReference type="OrthoDB" id="141480at2"/>
<keyword evidence="8" id="KW-1185">Reference proteome</keyword>
<dbReference type="Pfam" id="PF01566">
    <property type="entry name" value="Nramp"/>
    <property type="match status" value="1"/>
</dbReference>
<dbReference type="KEGG" id="plut:EI981_01965"/>
<evidence type="ECO:0000313" key="8">
    <source>
        <dbReference type="Proteomes" id="UP000270678"/>
    </source>
</evidence>
<keyword evidence="3 6" id="KW-0812">Transmembrane</keyword>
<dbReference type="GO" id="GO:0015086">
    <property type="term" value="F:cadmium ion transmembrane transporter activity"/>
    <property type="evidence" value="ECO:0007669"/>
    <property type="project" value="TreeGrafter"/>
</dbReference>
<feature type="transmembrane region" description="Helical" evidence="6">
    <location>
        <begin position="220"/>
        <end position="240"/>
    </location>
</feature>
<dbReference type="EMBL" id="CP034346">
    <property type="protein sequence ID" value="AZS13356.1"/>
    <property type="molecule type" value="Genomic_DNA"/>
</dbReference>
<protein>
    <submittedName>
        <fullName evidence="7">Divalent metal cation transporter</fullName>
    </submittedName>
</protein>
<name>A0A3Q9I5Y0_9BACL</name>
<dbReference type="PANTHER" id="PTHR11706:SF33">
    <property type="entry name" value="NATURAL RESISTANCE-ASSOCIATED MACROPHAGE PROTEIN 2"/>
    <property type="match status" value="1"/>
</dbReference>
<dbReference type="GO" id="GO:0005384">
    <property type="term" value="F:manganese ion transmembrane transporter activity"/>
    <property type="evidence" value="ECO:0007669"/>
    <property type="project" value="TreeGrafter"/>
</dbReference>
<evidence type="ECO:0000256" key="3">
    <source>
        <dbReference type="ARBA" id="ARBA00022692"/>
    </source>
</evidence>
<evidence type="ECO:0000313" key="7">
    <source>
        <dbReference type="EMBL" id="AZS13356.1"/>
    </source>
</evidence>
<evidence type="ECO:0000256" key="2">
    <source>
        <dbReference type="ARBA" id="ARBA00022448"/>
    </source>
</evidence>
<dbReference type="Proteomes" id="UP000270678">
    <property type="component" value="Chromosome"/>
</dbReference>
<feature type="transmembrane region" description="Helical" evidence="6">
    <location>
        <begin position="176"/>
        <end position="195"/>
    </location>
</feature>
<feature type="transmembrane region" description="Helical" evidence="6">
    <location>
        <begin position="60"/>
        <end position="85"/>
    </location>
</feature>
<sequence length="447" mass="48898">MSEVQSGVAPSEGSQSDISISFREKATKGKVGFKRKLWLFWALLGPGIISSLSNNDAGGMISYTMTGAVFGISFFLPLLFLLAPIDYNMQEMSMRLGAVTKTEYRELLLRYFGKFWHYTSVAALGLANLMYIITEFVGMTAGLTLMGLPLWLADLISFAFVSFVMFFMGYWSKERLGILVGVVNVVFIIVAFMTHPDPAEIGKVFTSWPSITWDLKSDGMLVFILATIGNAIAPFMLYYNNNTTLDKGLTRKDLRLGRIDIALGSLLQPIFAAAVMICGAALMGHVANLDDSNPADLITAFVPVTGRIGSILFALGLFNAGWLAAITISFSSAYTVAGAFGWKRSQNNKISEAPKFYALYFGCLLLGAIVILIPDLPLSMLAVFTQIFATMLFVPDLIFLVLLTNNRKIMGEYANSGWKRLLGWGIISLYSAVSVVTIILTLNGTMS</sequence>
<feature type="transmembrane region" description="Helical" evidence="6">
    <location>
        <begin position="421"/>
        <end position="442"/>
    </location>
</feature>
<feature type="transmembrane region" description="Helical" evidence="6">
    <location>
        <begin position="261"/>
        <end position="283"/>
    </location>
</feature>
<reference evidence="8" key="1">
    <citation type="submission" date="2018-12" db="EMBL/GenBank/DDBJ databases">
        <title>Complete genome sequence of Paenibacillus sp. MBLB1234.</title>
        <authorList>
            <person name="Nam Y.-D."/>
            <person name="Kang J."/>
            <person name="Chung W.-H."/>
            <person name="Park Y.S."/>
        </authorList>
    </citation>
    <scope>NUCLEOTIDE SEQUENCE [LARGE SCALE GENOMIC DNA]</scope>
    <source>
        <strain evidence="8">MBLB1234</strain>
    </source>
</reference>
<dbReference type="InterPro" id="IPR001046">
    <property type="entry name" value="NRAMP_fam"/>
</dbReference>
<feature type="transmembrane region" description="Helical" evidence="6">
    <location>
        <begin position="146"/>
        <end position="169"/>
    </location>
</feature>
<feature type="transmembrane region" description="Helical" evidence="6">
    <location>
        <begin position="380"/>
        <end position="401"/>
    </location>
</feature>
<evidence type="ECO:0000256" key="6">
    <source>
        <dbReference type="SAM" id="Phobius"/>
    </source>
</evidence>
<dbReference type="GO" id="GO:0034755">
    <property type="term" value="P:iron ion transmembrane transport"/>
    <property type="evidence" value="ECO:0007669"/>
    <property type="project" value="TreeGrafter"/>
</dbReference>
<dbReference type="PANTHER" id="PTHR11706">
    <property type="entry name" value="SOLUTE CARRIER PROTEIN FAMILY 11 MEMBER"/>
    <property type="match status" value="1"/>
</dbReference>
<dbReference type="RefSeq" id="WP_126994950.1">
    <property type="nucleotide sequence ID" value="NZ_CP034346.1"/>
</dbReference>
<keyword evidence="5 6" id="KW-0472">Membrane</keyword>
<feature type="transmembrane region" description="Helical" evidence="6">
    <location>
        <begin position="357"/>
        <end position="374"/>
    </location>
</feature>
<proteinExistence type="predicted"/>
<evidence type="ECO:0000256" key="1">
    <source>
        <dbReference type="ARBA" id="ARBA00004141"/>
    </source>
</evidence>
<dbReference type="GO" id="GO:0005886">
    <property type="term" value="C:plasma membrane"/>
    <property type="evidence" value="ECO:0007669"/>
    <property type="project" value="TreeGrafter"/>
</dbReference>
<dbReference type="AlphaFoldDB" id="A0A3Q9I5Y0"/>
<evidence type="ECO:0000256" key="5">
    <source>
        <dbReference type="ARBA" id="ARBA00023136"/>
    </source>
</evidence>
<comment type="subcellular location">
    <subcellularLocation>
        <location evidence="1">Membrane</location>
        <topology evidence="1">Multi-pass membrane protein</topology>
    </subcellularLocation>
</comment>